<dbReference type="Pfam" id="PF08962">
    <property type="entry name" value="Rv2632c-like"/>
    <property type="match status" value="1"/>
</dbReference>
<dbReference type="Gene3D" id="3.30.160.240">
    <property type="entry name" value="Rv1738"/>
    <property type="match status" value="1"/>
</dbReference>
<proteinExistence type="predicted"/>
<sequence>MTHDASVKTWKVDVFVDEHSRRTRAKVEMYWRDHKLTGIGFARRNPSDENIAEIGDELAVARAMSNLADQLFAITAADVREATHEPAVIEH</sequence>
<accession>A0A2I3EIZ4</accession>
<protein>
    <submittedName>
        <fullName evidence="1">Uncharacterized protein</fullName>
    </submittedName>
</protein>
<dbReference type="Proteomes" id="UP000595446">
    <property type="component" value="Chromosome"/>
</dbReference>
<keyword evidence="2" id="KW-1185">Reference proteome</keyword>
<dbReference type="RefSeq" id="WP_048893092.1">
    <property type="nucleotide sequence ID" value="NZ_AP024237.1"/>
</dbReference>
<dbReference type="SUPFAM" id="SSF143212">
    <property type="entry name" value="Rv2632c-like"/>
    <property type="match status" value="1"/>
</dbReference>
<evidence type="ECO:0000313" key="1">
    <source>
        <dbReference type="EMBL" id="BCO34977.1"/>
    </source>
</evidence>
<dbReference type="STRING" id="110505.ACT16_19410"/>
<dbReference type="InterPro" id="IPR038070">
    <property type="entry name" value="Rv2632c-like_sf"/>
</dbReference>
<reference evidence="1 2" key="1">
    <citation type="submission" date="2020-12" db="EMBL/GenBank/DDBJ databases">
        <title>Complete genome sequence of Mycobacterium heckeshornense JCM 15655T, closely related to a pathogenic non-tuberculous mycobacterial species Mycobacterium xenopi.</title>
        <authorList>
            <person name="Yoshida M."/>
            <person name="Fukano H."/>
            <person name="Asakura T."/>
            <person name="Suzuki M."/>
            <person name="Hoshino Y."/>
        </authorList>
    </citation>
    <scope>NUCLEOTIDE SEQUENCE [LARGE SCALE GENOMIC DNA]</scope>
    <source>
        <strain evidence="1 2">JCM 15655</strain>
    </source>
</reference>
<dbReference type="EMBL" id="AP024237">
    <property type="protein sequence ID" value="BCO34977.1"/>
    <property type="molecule type" value="Genomic_DNA"/>
</dbReference>
<organism evidence="1 2">
    <name type="scientific">Mycobacterium heckeshornense</name>
    <dbReference type="NCBI Taxonomy" id="110505"/>
    <lineage>
        <taxon>Bacteria</taxon>
        <taxon>Bacillati</taxon>
        <taxon>Actinomycetota</taxon>
        <taxon>Actinomycetes</taxon>
        <taxon>Mycobacteriales</taxon>
        <taxon>Mycobacteriaceae</taxon>
        <taxon>Mycobacterium</taxon>
    </lineage>
</organism>
<dbReference type="AlphaFoldDB" id="A0A2I3EIZ4"/>
<name>A0A2I3EIZ4_9MYCO</name>
<gene>
    <name evidence="1" type="ORF">MHEC_14100</name>
</gene>
<evidence type="ECO:0000313" key="2">
    <source>
        <dbReference type="Proteomes" id="UP000595446"/>
    </source>
</evidence>
<dbReference type="InterPro" id="IPR015057">
    <property type="entry name" value="Rv2632c-like"/>
</dbReference>